<sequence>MQGQTVTLDFPRGEIRAPFSEQEYEKAEKVAERVIRKIQGRLPAPCPLGTQRNFGGVYAGFPHIKLFYTDGEKLFVYDDFRAEICMEEEELVEHLVKNTLHSIEFQPFLTNKLLGELNNNFEKLFSFLRESIELVPGSERVKNIQEHFETSQ</sequence>
<feature type="domain" description="DUF5858" evidence="1">
    <location>
        <begin position="88"/>
        <end position="148"/>
    </location>
</feature>
<dbReference type="Pfam" id="PF19176">
    <property type="entry name" value="DUF5858"/>
    <property type="match status" value="1"/>
</dbReference>
<dbReference type="RefSeq" id="YP_003407155.1">
    <property type="nucleotide sequence ID" value="NC_013756.1"/>
</dbReference>
<evidence type="ECO:0000259" key="1">
    <source>
        <dbReference type="Pfam" id="PF19176"/>
    </source>
</evidence>
<accession>D2XB66</accession>
<organismHost>
    <name type="scientific">Acanthamoeba</name>
    <dbReference type="NCBI Taxonomy" id="5754"/>
</organismHost>
<dbReference type="EMBL" id="GU071086">
    <property type="protein sequence ID" value="ADB04193.1"/>
    <property type="molecule type" value="Genomic_DNA"/>
</dbReference>
<dbReference type="GeneID" id="8746667"/>
<dbReference type="OrthoDB" id="28744at10239"/>
<protein>
    <recommendedName>
        <fullName evidence="1">DUF5858 domain-containing protein</fullName>
    </recommendedName>
</protein>
<dbReference type="KEGG" id="vg:8746667"/>
<dbReference type="Proteomes" id="UP000029780">
    <property type="component" value="Segment"/>
</dbReference>
<name>D2XB66_GBMV</name>
<evidence type="ECO:0000313" key="2">
    <source>
        <dbReference type="EMBL" id="ADB04193.1"/>
    </source>
</evidence>
<organism evidence="2 3">
    <name type="scientific">Marseillevirus marseillevirus</name>
    <name type="common">GBM</name>
    <dbReference type="NCBI Taxonomy" id="694581"/>
    <lineage>
        <taxon>Viruses</taxon>
        <taxon>Varidnaviria</taxon>
        <taxon>Bamfordvirae</taxon>
        <taxon>Nucleocytoviricota</taxon>
        <taxon>Megaviricetes</taxon>
        <taxon>Pimascovirales</taxon>
        <taxon>Pimascovirales incertae sedis</taxon>
        <taxon>Marseilleviridae</taxon>
        <taxon>Marseillevirus</taxon>
        <taxon>Marseillevirus massiliense</taxon>
    </lineage>
</organism>
<evidence type="ECO:0000313" key="3">
    <source>
        <dbReference type="Proteomes" id="UP000029780"/>
    </source>
</evidence>
<keyword evidence="3" id="KW-1185">Reference proteome</keyword>
<proteinExistence type="predicted"/>
<reference evidence="2 3" key="1">
    <citation type="journal article" date="2009" name="Proc. Natl. Acad. Sci. U.S.A.">
        <title>Giant Marseillevirus highlights the role of amoebae as a melting pot in emergence of chimeric microorganisms.</title>
        <authorList>
            <person name="Boyer M."/>
            <person name="Yutin N."/>
            <person name="Pagnier I."/>
            <person name="Barrassi L."/>
            <person name="Fournous G."/>
            <person name="Espinosa L."/>
            <person name="Robert C."/>
            <person name="Azza S."/>
            <person name="Sun S."/>
            <person name="Rossmann M.G."/>
            <person name="Suzan-Monti M."/>
            <person name="La Scola B."/>
            <person name="Koonin E.V."/>
            <person name="Raoult D."/>
        </authorList>
    </citation>
    <scope>NUCLEOTIDE SEQUENCE [LARGE SCALE GENOMIC DNA]</scope>
    <source>
        <strain evidence="2 3">T19</strain>
    </source>
</reference>
<dbReference type="InterPro" id="IPR043873">
    <property type="entry name" value="DUF5858"/>
</dbReference>
<gene>
    <name evidence="2" type="ORF">MAR_ORF431</name>
</gene>